<dbReference type="AlphaFoldDB" id="A0AAV8R4S3"/>
<evidence type="ECO:0000256" key="2">
    <source>
        <dbReference type="ARBA" id="ARBA00005885"/>
    </source>
</evidence>
<sequence>MDPSLSDAPDRALQSSILQMDSGGGVESELRKGAVEKAPEANGFKENEVTENGADAVHIDSGSDSTSKVEAPDSSGDGDEAPTSVTKNKAPPDSSERGDGSDGKDDIKKTQTNSGALNASLAESQKKRNVMSPSSSFPPKGSLADNSRRSTTCTKQSRVASSITNGDVAVKRSAAIAQKTLSVNTDSAAEATINGTSAEDAQSNDSKTKPSGSPSPAGKEEDAHSTSSSSPLARKSAGCGFSFRLDERAEKRKEFFMKLEEKNHAKELEKTNLQAKSKENQEAEIKRLRKTLTFKATPIPSFYQEPGPPKVELKKIPPTRARSPKLGRRKQSVSAADGSSEVGTSSSTKPSDGAASSKGNAALPKKPKQKLLSKLPSQTSPTAVKPDAKSLKPGTEKPEVGNISAETCVAVASASPGDSAEEAQTNCDLPESEVVAQEVPARG</sequence>
<keyword evidence="5" id="KW-0206">Cytoskeleton</keyword>
<proteinExistence type="inferred from homology"/>
<feature type="domain" description="TPX2 C-terminal" evidence="7">
    <location>
        <begin position="241"/>
        <end position="316"/>
    </location>
</feature>
<feature type="region of interest" description="Disordered" evidence="6">
    <location>
        <begin position="1"/>
        <end position="240"/>
    </location>
</feature>
<protein>
    <recommendedName>
        <fullName evidence="7">TPX2 C-terminal domain-containing protein</fullName>
    </recommendedName>
</protein>
<evidence type="ECO:0000313" key="8">
    <source>
        <dbReference type="EMBL" id="KAJ8494130.1"/>
    </source>
</evidence>
<evidence type="ECO:0000256" key="5">
    <source>
        <dbReference type="ARBA" id="ARBA00023212"/>
    </source>
</evidence>
<dbReference type="Pfam" id="PF06886">
    <property type="entry name" value="TPX2"/>
    <property type="match status" value="1"/>
</dbReference>
<feature type="compositionally biased region" description="Basic and acidic residues" evidence="6">
    <location>
        <begin position="94"/>
        <end position="109"/>
    </location>
</feature>
<comment type="similarity">
    <text evidence="2">Belongs to the TPX2 family.</text>
</comment>
<reference evidence="8 9" key="1">
    <citation type="submission" date="2022-12" db="EMBL/GenBank/DDBJ databases">
        <title>Chromosome-scale assembly of the Ensete ventricosum genome.</title>
        <authorList>
            <person name="Dussert Y."/>
            <person name="Stocks J."/>
            <person name="Wendawek A."/>
            <person name="Woldeyes F."/>
            <person name="Nichols R.A."/>
            <person name="Borrell J.S."/>
        </authorList>
    </citation>
    <scope>NUCLEOTIDE SEQUENCE [LARGE SCALE GENOMIC DNA]</scope>
    <source>
        <strain evidence="9">cv. Maze</strain>
        <tissue evidence="8">Seeds</tissue>
    </source>
</reference>
<feature type="compositionally biased region" description="Basic and acidic residues" evidence="6">
    <location>
        <begin position="386"/>
        <end position="399"/>
    </location>
</feature>
<feature type="compositionally biased region" description="Basic and acidic residues" evidence="6">
    <location>
        <begin position="260"/>
        <end position="286"/>
    </location>
</feature>
<feature type="region of interest" description="Disordered" evidence="6">
    <location>
        <begin position="260"/>
        <end position="443"/>
    </location>
</feature>
<feature type="compositionally biased region" description="Polar residues" evidence="6">
    <location>
        <begin position="110"/>
        <end position="123"/>
    </location>
</feature>
<evidence type="ECO:0000256" key="3">
    <source>
        <dbReference type="ARBA" id="ARBA00022490"/>
    </source>
</evidence>
<keyword evidence="3" id="KW-0963">Cytoplasm</keyword>
<feature type="compositionally biased region" description="Polar residues" evidence="6">
    <location>
        <begin position="341"/>
        <end position="350"/>
    </location>
</feature>
<dbReference type="Proteomes" id="UP001222027">
    <property type="component" value="Unassembled WGS sequence"/>
</dbReference>
<evidence type="ECO:0000259" key="7">
    <source>
        <dbReference type="Pfam" id="PF06886"/>
    </source>
</evidence>
<feature type="compositionally biased region" description="Low complexity" evidence="6">
    <location>
        <begin position="372"/>
        <end position="382"/>
    </location>
</feature>
<organism evidence="8 9">
    <name type="scientific">Ensete ventricosum</name>
    <name type="common">Abyssinian banana</name>
    <name type="synonym">Musa ensete</name>
    <dbReference type="NCBI Taxonomy" id="4639"/>
    <lineage>
        <taxon>Eukaryota</taxon>
        <taxon>Viridiplantae</taxon>
        <taxon>Streptophyta</taxon>
        <taxon>Embryophyta</taxon>
        <taxon>Tracheophyta</taxon>
        <taxon>Spermatophyta</taxon>
        <taxon>Magnoliopsida</taxon>
        <taxon>Liliopsida</taxon>
        <taxon>Zingiberales</taxon>
        <taxon>Musaceae</taxon>
        <taxon>Ensete</taxon>
    </lineage>
</organism>
<comment type="caution">
    <text evidence="8">The sequence shown here is derived from an EMBL/GenBank/DDBJ whole genome shotgun (WGS) entry which is preliminary data.</text>
</comment>
<comment type="subcellular location">
    <subcellularLocation>
        <location evidence="1">Cytoplasm</location>
        <location evidence="1">Cytoskeleton</location>
    </subcellularLocation>
</comment>
<evidence type="ECO:0000313" key="9">
    <source>
        <dbReference type="Proteomes" id="UP001222027"/>
    </source>
</evidence>
<feature type="compositionally biased region" description="Polar residues" evidence="6">
    <location>
        <begin position="179"/>
        <end position="214"/>
    </location>
</feature>
<gene>
    <name evidence="8" type="ORF">OPV22_015851</name>
</gene>
<dbReference type="EMBL" id="JAQQAF010000004">
    <property type="protein sequence ID" value="KAJ8494130.1"/>
    <property type="molecule type" value="Genomic_DNA"/>
</dbReference>
<dbReference type="GO" id="GO:0008017">
    <property type="term" value="F:microtubule binding"/>
    <property type="evidence" value="ECO:0007669"/>
    <property type="project" value="InterPro"/>
</dbReference>
<evidence type="ECO:0000256" key="6">
    <source>
        <dbReference type="SAM" id="MobiDB-lite"/>
    </source>
</evidence>
<dbReference type="PANTHER" id="PTHR46372:SF26">
    <property type="entry name" value="(WILD MALAYSIAN BANANA) HYPOTHETICAL PROTEIN"/>
    <property type="match status" value="1"/>
</dbReference>
<dbReference type="PANTHER" id="PTHR46372">
    <property type="entry name" value="PROTEIN WVD2-LIKE 3"/>
    <property type="match status" value="1"/>
</dbReference>
<feature type="compositionally biased region" description="Basic and acidic residues" evidence="6">
    <location>
        <begin position="28"/>
        <end position="48"/>
    </location>
</feature>
<feature type="compositionally biased region" description="Basic residues" evidence="6">
    <location>
        <begin position="322"/>
        <end position="331"/>
    </location>
</feature>
<feature type="compositionally biased region" description="Polar residues" evidence="6">
    <location>
        <begin position="149"/>
        <end position="165"/>
    </location>
</feature>
<evidence type="ECO:0000256" key="1">
    <source>
        <dbReference type="ARBA" id="ARBA00004245"/>
    </source>
</evidence>
<keyword evidence="4" id="KW-0493">Microtubule</keyword>
<dbReference type="InterPro" id="IPR027329">
    <property type="entry name" value="TPX2_C"/>
</dbReference>
<name>A0AAV8R4S3_ENSVE</name>
<dbReference type="GO" id="GO:0000226">
    <property type="term" value="P:microtubule cytoskeleton organization"/>
    <property type="evidence" value="ECO:0007669"/>
    <property type="project" value="InterPro"/>
</dbReference>
<keyword evidence="9" id="KW-1185">Reference proteome</keyword>
<accession>A0AAV8R4S3</accession>
<dbReference type="InterPro" id="IPR044806">
    <property type="entry name" value="WVD2/WDL1-4"/>
</dbReference>
<evidence type="ECO:0000256" key="4">
    <source>
        <dbReference type="ARBA" id="ARBA00022701"/>
    </source>
</evidence>
<dbReference type="GO" id="GO:0005874">
    <property type="term" value="C:microtubule"/>
    <property type="evidence" value="ECO:0007669"/>
    <property type="project" value="UniProtKB-KW"/>
</dbReference>